<feature type="compositionally biased region" description="Basic residues" evidence="1">
    <location>
        <begin position="244"/>
        <end position="259"/>
    </location>
</feature>
<dbReference type="GO" id="GO:0003677">
    <property type="term" value="F:DNA binding"/>
    <property type="evidence" value="ECO:0007669"/>
    <property type="project" value="InterPro"/>
</dbReference>
<gene>
    <name evidence="3" type="ORF">WH47_01732</name>
</gene>
<protein>
    <recommendedName>
        <fullName evidence="2">H15 domain-containing protein</fullName>
    </recommendedName>
</protein>
<feature type="region of interest" description="Disordered" evidence="1">
    <location>
        <begin position="76"/>
        <end position="321"/>
    </location>
</feature>
<evidence type="ECO:0000313" key="4">
    <source>
        <dbReference type="Proteomes" id="UP000053825"/>
    </source>
</evidence>
<keyword evidence="4" id="KW-1185">Reference proteome</keyword>
<feature type="domain" description="H15" evidence="2">
    <location>
        <begin position="5"/>
        <end position="74"/>
    </location>
</feature>
<reference evidence="3 4" key="1">
    <citation type="submission" date="2015-07" db="EMBL/GenBank/DDBJ databases">
        <title>The genome of Habropoda laboriosa.</title>
        <authorList>
            <person name="Pan H."/>
            <person name="Kapheim K."/>
        </authorList>
    </citation>
    <scope>NUCLEOTIDE SEQUENCE [LARGE SCALE GENOMIC DNA]</scope>
    <source>
        <strain evidence="3">0110345459</strain>
    </source>
</reference>
<dbReference type="InterPro" id="IPR005818">
    <property type="entry name" value="Histone_H1/H5_H15"/>
</dbReference>
<dbReference type="SUPFAM" id="SSF46785">
    <property type="entry name" value="Winged helix' DNA-binding domain"/>
    <property type="match status" value="1"/>
</dbReference>
<name>A0A0L7RJS5_9HYME</name>
<evidence type="ECO:0000259" key="2">
    <source>
        <dbReference type="PROSITE" id="PS51504"/>
    </source>
</evidence>
<dbReference type="EMBL" id="KQ414579">
    <property type="protein sequence ID" value="KOC71089.1"/>
    <property type="molecule type" value="Genomic_DNA"/>
</dbReference>
<dbReference type="PROSITE" id="PS51504">
    <property type="entry name" value="H15"/>
    <property type="match status" value="1"/>
</dbReference>
<feature type="compositionally biased region" description="Basic and acidic residues" evidence="1">
    <location>
        <begin position="147"/>
        <end position="186"/>
    </location>
</feature>
<dbReference type="InterPro" id="IPR036390">
    <property type="entry name" value="WH_DNA-bd_sf"/>
</dbReference>
<organism evidence="3 4">
    <name type="scientific">Habropoda laboriosa</name>
    <dbReference type="NCBI Taxonomy" id="597456"/>
    <lineage>
        <taxon>Eukaryota</taxon>
        <taxon>Metazoa</taxon>
        <taxon>Ecdysozoa</taxon>
        <taxon>Arthropoda</taxon>
        <taxon>Hexapoda</taxon>
        <taxon>Insecta</taxon>
        <taxon>Pterygota</taxon>
        <taxon>Neoptera</taxon>
        <taxon>Endopterygota</taxon>
        <taxon>Hymenoptera</taxon>
        <taxon>Apocrita</taxon>
        <taxon>Aculeata</taxon>
        <taxon>Apoidea</taxon>
        <taxon>Anthophila</taxon>
        <taxon>Apidae</taxon>
        <taxon>Habropoda</taxon>
    </lineage>
</organism>
<dbReference type="GO" id="GO:0006334">
    <property type="term" value="P:nucleosome assembly"/>
    <property type="evidence" value="ECO:0007669"/>
    <property type="project" value="InterPro"/>
</dbReference>
<evidence type="ECO:0000313" key="3">
    <source>
        <dbReference type="EMBL" id="KOC71089.1"/>
    </source>
</evidence>
<dbReference type="AlphaFoldDB" id="A0A0L7RJS5"/>
<accession>A0A0L7RJS5</accession>
<dbReference type="Gene3D" id="1.10.10.10">
    <property type="entry name" value="Winged helix-like DNA-binding domain superfamily/Winged helix DNA-binding domain"/>
    <property type="match status" value="1"/>
</dbReference>
<feature type="compositionally biased region" description="Basic and acidic residues" evidence="1">
    <location>
        <begin position="267"/>
        <end position="303"/>
    </location>
</feature>
<feature type="compositionally biased region" description="Basic residues" evidence="1">
    <location>
        <begin position="120"/>
        <end position="146"/>
    </location>
</feature>
<evidence type="ECO:0000256" key="1">
    <source>
        <dbReference type="SAM" id="MobiDB-lite"/>
    </source>
</evidence>
<dbReference type="GO" id="GO:0000786">
    <property type="term" value="C:nucleosome"/>
    <property type="evidence" value="ECO:0007669"/>
    <property type="project" value="InterPro"/>
</dbReference>
<sequence>MVNASKPRLMNRVLDAVVHLCEGKGSTVRDVLDFLRQTSKSTPRNLTVQVHRALKHAVNAGLLRHRSGRYKALFTLNPAPSKQPANENDDEKSVEETNAFDERQQPSRVNSDDAEESREKQRRQRRERRRKRTPSRQRKRRRHSGSRKRDGNTSKHIGEIRKPKHKETEERARSPRHKISESRFRVDIGNASSSSNRNRSKPRSRDRTYYSDLSDSSDYEGRKAKGRKRTQVCQDCKRHEGGKSRKRSASRNRSPKRRQSQQLQLKNSHEDDNSNKFDTDDHRNDEIEHDTENHELDKNESGGRLRASGAWRSPGQSPSRFTITERSEVPPLEVLLVSTHEHPTDDVRPFQATLGAVAGIPPSPNHPGWASRGLCQCGARTCGHSTVGWLGLV</sequence>
<dbReference type="OrthoDB" id="6754815at2759"/>
<proteinExistence type="predicted"/>
<dbReference type="InterPro" id="IPR036388">
    <property type="entry name" value="WH-like_DNA-bd_sf"/>
</dbReference>
<dbReference type="SMART" id="SM00526">
    <property type="entry name" value="H15"/>
    <property type="match status" value="1"/>
</dbReference>
<dbReference type="Proteomes" id="UP000053825">
    <property type="component" value="Unassembled WGS sequence"/>
</dbReference>